<dbReference type="Gene3D" id="3.50.50.60">
    <property type="entry name" value="FAD/NAD(P)-binding domain"/>
    <property type="match status" value="1"/>
</dbReference>
<dbReference type="SUPFAM" id="SSF51905">
    <property type="entry name" value="FAD/NAD(P)-binding domain"/>
    <property type="match status" value="1"/>
</dbReference>
<accession>A0AAE2ZPC2</accession>
<dbReference type="EMBL" id="JAICBX010000002">
    <property type="protein sequence ID" value="MBW8638401.1"/>
    <property type="molecule type" value="Genomic_DNA"/>
</dbReference>
<organism evidence="1 2">
    <name type="scientific">Flavimaribacter sediminis</name>
    <dbReference type="NCBI Taxonomy" id="2865987"/>
    <lineage>
        <taxon>Bacteria</taxon>
        <taxon>Pseudomonadati</taxon>
        <taxon>Pseudomonadota</taxon>
        <taxon>Alphaproteobacteria</taxon>
        <taxon>Hyphomicrobiales</taxon>
        <taxon>Rhizobiaceae</taxon>
        <taxon>Flavimaribacter</taxon>
    </lineage>
</organism>
<sequence length="593" mass="68256">MKNSEYNSSHFDVVVCGAGLAGLAFARQLRLEQPERSIALLDPLTPPIPDAIWKVGESTVEFGSHYLAGFLQLQDYLDKTQLKKLGLRFFFSNDGSPNNGTLASRPEFGLSDFAEFPTYQIDRGILERDMRDMARAEGTVFLEGCQVRKVELSDEGGAHRITFTDTTEAAGADGALTARWVVDATGRRQLLQRQLKLKLPHEGEACSSVWFRIAGRVDVDDLVPQNNSEWHDRVPEARRYFSTNHLCGAGYWVWIIPLSSDVTSIGIVARDDMHPFDTYNTREKAIEWLKGFEPEFGAYLDGQEMLDFKFMKEYSYSSSKVFSEDRWACVGEAAVFADPFYSPGTDLIAIANTMTVDMIRRDFEGKHDVDRIQYYSDYLIELNDELTRSIQHGYKYLGDEIVSVARGLWDYSAAWGHLCPLLFNRAFTDDEKQQAMQPRGVLPLFVISVFMRRLLDEWLQHRQSNGGRLTFDFVNYLNIEWLAEHRRSNLKEQESLEALGALYRSNMELHEELIQALFLIAVEDVHPEHLDRLKDVEWMNVQKLTLDPTKWESSGMFKPRTKPRPFRHLYKELRSWLKPREIELQTEREALAV</sequence>
<protein>
    <submittedName>
        <fullName evidence="1">Tryptophan 7-halogenase</fullName>
    </submittedName>
</protein>
<dbReference type="InterPro" id="IPR050816">
    <property type="entry name" value="Flavin-dep_Halogenase_NPB"/>
</dbReference>
<keyword evidence="2" id="KW-1185">Reference proteome</keyword>
<dbReference type="InterPro" id="IPR036188">
    <property type="entry name" value="FAD/NAD-bd_sf"/>
</dbReference>
<evidence type="ECO:0000313" key="2">
    <source>
        <dbReference type="Proteomes" id="UP001196509"/>
    </source>
</evidence>
<proteinExistence type="predicted"/>
<evidence type="ECO:0000313" key="1">
    <source>
        <dbReference type="EMBL" id="MBW8638401.1"/>
    </source>
</evidence>
<reference evidence="1" key="1">
    <citation type="submission" date="2021-08" db="EMBL/GenBank/DDBJ databases">
        <title>Hoeflea bacterium WL0058 sp. nov., isolated from the sediment.</title>
        <authorList>
            <person name="Wang L."/>
            <person name="Zhang D."/>
        </authorList>
    </citation>
    <scope>NUCLEOTIDE SEQUENCE</scope>
    <source>
        <strain evidence="1">WL0058</strain>
    </source>
</reference>
<gene>
    <name evidence="1" type="ORF">K1W69_14485</name>
</gene>
<dbReference type="InterPro" id="IPR006905">
    <property type="entry name" value="Flavin_halogenase"/>
</dbReference>
<comment type="caution">
    <text evidence="1">The sequence shown here is derived from an EMBL/GenBank/DDBJ whole genome shotgun (WGS) entry which is preliminary data.</text>
</comment>
<dbReference type="RefSeq" id="WP_220229026.1">
    <property type="nucleotide sequence ID" value="NZ_JAICBX010000002.1"/>
</dbReference>
<dbReference type="Pfam" id="PF04820">
    <property type="entry name" value="Trp_halogenase"/>
    <property type="match status" value="1"/>
</dbReference>
<dbReference type="GO" id="GO:0004497">
    <property type="term" value="F:monooxygenase activity"/>
    <property type="evidence" value="ECO:0007669"/>
    <property type="project" value="InterPro"/>
</dbReference>
<dbReference type="PANTHER" id="PTHR43747">
    <property type="entry name" value="FAD-BINDING PROTEIN"/>
    <property type="match status" value="1"/>
</dbReference>
<dbReference type="AlphaFoldDB" id="A0AAE2ZPC2"/>
<dbReference type="Proteomes" id="UP001196509">
    <property type="component" value="Unassembled WGS sequence"/>
</dbReference>
<dbReference type="PANTHER" id="PTHR43747:SF1">
    <property type="entry name" value="SLR1998 PROTEIN"/>
    <property type="match status" value="1"/>
</dbReference>
<name>A0AAE2ZPC2_9HYPH</name>